<evidence type="ECO:0000313" key="2">
    <source>
        <dbReference type="Proteomes" id="UP001470230"/>
    </source>
</evidence>
<proteinExistence type="predicted"/>
<reference evidence="1 2" key="1">
    <citation type="submission" date="2024-04" db="EMBL/GenBank/DDBJ databases">
        <title>Tritrichomonas musculus Genome.</title>
        <authorList>
            <person name="Alves-Ferreira E."/>
            <person name="Grigg M."/>
            <person name="Lorenzi H."/>
            <person name="Galac M."/>
        </authorList>
    </citation>
    <scope>NUCLEOTIDE SEQUENCE [LARGE SCALE GENOMIC DNA]</scope>
    <source>
        <strain evidence="1 2">EAF2021</strain>
    </source>
</reference>
<organism evidence="1 2">
    <name type="scientific">Tritrichomonas musculus</name>
    <dbReference type="NCBI Taxonomy" id="1915356"/>
    <lineage>
        <taxon>Eukaryota</taxon>
        <taxon>Metamonada</taxon>
        <taxon>Parabasalia</taxon>
        <taxon>Tritrichomonadida</taxon>
        <taxon>Tritrichomonadidae</taxon>
        <taxon>Tritrichomonas</taxon>
    </lineage>
</organism>
<name>A0ABR2JDJ5_9EUKA</name>
<evidence type="ECO:0000313" key="1">
    <source>
        <dbReference type="EMBL" id="KAK8876020.1"/>
    </source>
</evidence>
<accession>A0ABR2JDJ5</accession>
<gene>
    <name evidence="1" type="ORF">M9Y10_006203</name>
</gene>
<dbReference type="EMBL" id="JAPFFF010000012">
    <property type="protein sequence ID" value="KAK8876020.1"/>
    <property type="molecule type" value="Genomic_DNA"/>
</dbReference>
<dbReference type="Proteomes" id="UP001470230">
    <property type="component" value="Unassembled WGS sequence"/>
</dbReference>
<sequence length="99" mass="11282">MINVEVLNRIIVAELIYNIDETVLSDWEERKPKTVIEPEEIDPGNLHYPVDRCIKHVTLLVTVSGGGDAYFPLAVTKEPELEKIFQLGIRRDTDLSLHV</sequence>
<comment type="caution">
    <text evidence="1">The sequence shown here is derived from an EMBL/GenBank/DDBJ whole genome shotgun (WGS) entry which is preliminary data.</text>
</comment>
<protein>
    <submittedName>
        <fullName evidence="1">Uncharacterized protein</fullName>
    </submittedName>
</protein>
<keyword evidence="2" id="KW-1185">Reference proteome</keyword>